<evidence type="ECO:0000313" key="3">
    <source>
        <dbReference type="Proteomes" id="UP001642487"/>
    </source>
</evidence>
<dbReference type="PROSITE" id="PS51806">
    <property type="entry name" value="DOG1"/>
    <property type="match status" value="1"/>
</dbReference>
<feature type="domain" description="DOG1" evidence="1">
    <location>
        <begin position="7"/>
        <end position="261"/>
    </location>
</feature>
<dbReference type="EMBL" id="OZ021738">
    <property type="protein sequence ID" value="CAK9319397.1"/>
    <property type="molecule type" value="Genomic_DNA"/>
</dbReference>
<accession>A0ABP0YFZ0</accession>
<dbReference type="InterPro" id="IPR025422">
    <property type="entry name" value="TGA_domain"/>
</dbReference>
<dbReference type="PANTHER" id="PTHR46354">
    <property type="entry name" value="DOG1 DOMAIN-CONTAINING PROTEIN"/>
    <property type="match status" value="1"/>
</dbReference>
<dbReference type="Pfam" id="PF14144">
    <property type="entry name" value="DOG1"/>
    <property type="match status" value="1"/>
</dbReference>
<organism evidence="2 3">
    <name type="scientific">Citrullus colocynthis</name>
    <name type="common">colocynth</name>
    <dbReference type="NCBI Taxonomy" id="252529"/>
    <lineage>
        <taxon>Eukaryota</taxon>
        <taxon>Viridiplantae</taxon>
        <taxon>Streptophyta</taxon>
        <taxon>Embryophyta</taxon>
        <taxon>Tracheophyta</taxon>
        <taxon>Spermatophyta</taxon>
        <taxon>Magnoliopsida</taxon>
        <taxon>eudicotyledons</taxon>
        <taxon>Gunneridae</taxon>
        <taxon>Pentapetalae</taxon>
        <taxon>rosids</taxon>
        <taxon>fabids</taxon>
        <taxon>Cucurbitales</taxon>
        <taxon>Cucurbitaceae</taxon>
        <taxon>Benincaseae</taxon>
        <taxon>Citrullus</taxon>
    </lineage>
</organism>
<proteinExistence type="predicted"/>
<keyword evidence="3" id="KW-1185">Reference proteome</keyword>
<protein>
    <recommendedName>
        <fullName evidence="1">DOG1 domain-containing protein</fullName>
    </recommendedName>
</protein>
<evidence type="ECO:0000313" key="2">
    <source>
        <dbReference type="EMBL" id="CAK9319397.1"/>
    </source>
</evidence>
<evidence type="ECO:0000259" key="1">
    <source>
        <dbReference type="PROSITE" id="PS51806"/>
    </source>
</evidence>
<dbReference type="Proteomes" id="UP001642487">
    <property type="component" value="Chromosome 4"/>
</dbReference>
<dbReference type="InterPro" id="IPR051886">
    <property type="entry name" value="Seed_Dev/Stress_Resp_Reg"/>
</dbReference>
<sequence length="263" mass="30514">MSSNVEQESFGEFFEKWMKEQNQYLRELISTTRGSNNDDVNNNNNTVVIETLMNRVIEHYEHYYKVKSYWVEKDPLGILKPSWISSFEDAFLWLGGWRPTMAFHLLYSKSGLQLEGRLLELIHGHSTGDLADLSSYQVLKIDNLQRSIVKQEKEITEKMAKYQETIADPSMVELSHVATKSKMETSRDDHQTDFMGEELKLALARKEDGLKEVVKMADELRLATLKQIIGILTLTQRVHFLIAAAELHLRIHEWGLQRDSAQR</sequence>
<reference evidence="2 3" key="1">
    <citation type="submission" date="2024-03" db="EMBL/GenBank/DDBJ databases">
        <authorList>
            <person name="Gkanogiannis A."/>
            <person name="Becerra Lopez-Lavalle L."/>
        </authorList>
    </citation>
    <scope>NUCLEOTIDE SEQUENCE [LARGE SCALE GENOMIC DNA]</scope>
</reference>
<name>A0ABP0YFZ0_9ROSI</name>
<dbReference type="PANTHER" id="PTHR46354:SF4">
    <property type="entry name" value="PROTEIN DOG1-LIKE 3"/>
    <property type="match status" value="1"/>
</dbReference>
<gene>
    <name evidence="2" type="ORF">CITCOLO1_LOCUS11401</name>
</gene>